<dbReference type="Proteomes" id="UP000068243">
    <property type="component" value="Unassembled WGS sequence"/>
</dbReference>
<comment type="similarity">
    <text evidence="2 10">Belongs to the glycosyl hydrolase 28 family.</text>
</comment>
<dbReference type="InterPro" id="IPR000743">
    <property type="entry name" value="Glyco_hydro_28"/>
</dbReference>
<dbReference type="PANTHER" id="PTHR31736:SF19">
    <property type="entry name" value="PECTIN LYASE SUPERFAMILY PROTEIN-RELATED"/>
    <property type="match status" value="1"/>
</dbReference>
<evidence type="ECO:0000256" key="3">
    <source>
        <dbReference type="ARBA" id="ARBA00022525"/>
    </source>
</evidence>
<keyword evidence="4 11" id="KW-0732">Signal</keyword>
<evidence type="ECO:0000313" key="13">
    <source>
        <dbReference type="Proteomes" id="UP000068243"/>
    </source>
</evidence>
<name>A0A100IPC5_ASPNG</name>
<proteinExistence type="inferred from homology"/>
<comment type="subcellular location">
    <subcellularLocation>
        <location evidence="1">Secreted</location>
    </subcellularLocation>
</comment>
<accession>A0A100IPC5</accession>
<dbReference type="PANTHER" id="PTHR31736">
    <property type="match status" value="1"/>
</dbReference>
<evidence type="ECO:0000256" key="5">
    <source>
        <dbReference type="ARBA" id="ARBA00022801"/>
    </source>
</evidence>
<evidence type="ECO:0000256" key="7">
    <source>
        <dbReference type="ARBA" id="ARBA00023180"/>
    </source>
</evidence>
<keyword evidence="6" id="KW-1015">Disulfide bond</keyword>
<protein>
    <submittedName>
        <fullName evidence="12">Probable rhamnogalacturonase E</fullName>
    </submittedName>
</protein>
<reference evidence="13" key="1">
    <citation type="journal article" date="2016" name="Genome Announc.">
        <title>Draft genome sequence of Aspergillus niger strain An76.</title>
        <authorList>
            <person name="Gong W."/>
            <person name="Cheng Z."/>
            <person name="Zhang H."/>
            <person name="Liu L."/>
            <person name="Gao P."/>
            <person name="Wang L."/>
        </authorList>
    </citation>
    <scope>NUCLEOTIDE SEQUENCE [LARGE SCALE GENOMIC DNA]</scope>
    <source>
        <strain evidence="13">An76</strain>
    </source>
</reference>
<evidence type="ECO:0000256" key="2">
    <source>
        <dbReference type="ARBA" id="ARBA00008834"/>
    </source>
</evidence>
<dbReference type="InterPro" id="IPR012334">
    <property type="entry name" value="Pectin_lyas_fold"/>
</dbReference>
<gene>
    <name evidence="12" type="ORF">ABL_07252</name>
</gene>
<dbReference type="InterPro" id="IPR011050">
    <property type="entry name" value="Pectin_lyase_fold/virulence"/>
</dbReference>
<dbReference type="OMA" id="MFHFVID"/>
<keyword evidence="7" id="KW-0325">Glycoprotein</keyword>
<keyword evidence="8 10" id="KW-0326">Glycosidase</keyword>
<evidence type="ECO:0000256" key="6">
    <source>
        <dbReference type="ARBA" id="ARBA00023157"/>
    </source>
</evidence>
<dbReference type="AlphaFoldDB" id="A0A100IPC5"/>
<sequence length="446" mass="47927">MTFSTSFLVATYLLSITNSVHAQLTGSVGPLTSVSDKAAVKTCNVLDYGASSDNTTDVGQPIIDAFADCGSGGLIYLDGVLYRDSSPSSQSYMFEISGGSDFELFSSNATGAIQGSGYLYHRDGTYTGPRMLHISDVSDWSVHDLVLVDSPMFHFVIDGGYNGEVYNMAIRGADHGGLDGIDVYGDNMWIHDIMVTNKDECVTTKVSKQQYFATANKYLFQSQQTKSHNFLIENIYCNSSGGCAIGSLGSGANVSNIVYRNVYTWDSNQMMMIKSNGGSGDVSNVVFENFIGHGNAYSLDFDSYWSSMDAIDGDGIYYHNITFQNWTGTAVDGETRPPIRVICPEDTPCTEISLVQIDLWVEEGAYDEYVCKNAYGSGYCLDSATGTTTPYSTTTYVNSAPTGYEAPTMTDDLATAFGTSASIPIPTIPASFFPGVTPISALAGSS</sequence>
<evidence type="ECO:0000256" key="8">
    <source>
        <dbReference type="ARBA" id="ARBA00023295"/>
    </source>
</evidence>
<keyword evidence="5 10" id="KW-0378">Hydrolase</keyword>
<dbReference type="VEuPathDB" id="FungiDB:ATCC64974_93570"/>
<dbReference type="GO" id="GO:0005576">
    <property type="term" value="C:extracellular region"/>
    <property type="evidence" value="ECO:0007669"/>
    <property type="project" value="UniProtKB-SubCell"/>
</dbReference>
<evidence type="ECO:0000313" key="12">
    <source>
        <dbReference type="EMBL" id="GAQ44591.1"/>
    </source>
</evidence>
<dbReference type="GO" id="GO:0005975">
    <property type="term" value="P:carbohydrate metabolic process"/>
    <property type="evidence" value="ECO:0007669"/>
    <property type="project" value="InterPro"/>
</dbReference>
<dbReference type="Pfam" id="PF00295">
    <property type="entry name" value="Glyco_hydro_28"/>
    <property type="match status" value="1"/>
</dbReference>
<evidence type="ECO:0000256" key="9">
    <source>
        <dbReference type="ARBA" id="ARBA00023316"/>
    </source>
</evidence>
<dbReference type="EMBL" id="BCMY01000013">
    <property type="protein sequence ID" value="GAQ44591.1"/>
    <property type="molecule type" value="Genomic_DNA"/>
</dbReference>
<feature type="signal peptide" evidence="11">
    <location>
        <begin position="1"/>
        <end position="22"/>
    </location>
</feature>
<dbReference type="SUPFAM" id="SSF51126">
    <property type="entry name" value="Pectin lyase-like"/>
    <property type="match status" value="1"/>
</dbReference>
<dbReference type="Gene3D" id="2.160.20.10">
    <property type="entry name" value="Single-stranded right-handed beta-helix, Pectin lyase-like"/>
    <property type="match status" value="1"/>
</dbReference>
<keyword evidence="9" id="KW-0961">Cell wall biogenesis/degradation</keyword>
<dbReference type="VEuPathDB" id="FungiDB:M747DRAFT_3040"/>
<dbReference type="VEuPathDB" id="FungiDB:ASPNIDRAFT2_1160216"/>
<dbReference type="GO" id="GO:0004650">
    <property type="term" value="F:polygalacturonase activity"/>
    <property type="evidence" value="ECO:0007669"/>
    <property type="project" value="InterPro"/>
</dbReference>
<dbReference type="GO" id="GO:0046576">
    <property type="term" value="F:rhamnogalacturonan alpha-L-rhamnopyranosyl-(1-&gt;4)-alpha-D-galactopyranosyluronide lyase activity"/>
    <property type="evidence" value="ECO:0007669"/>
    <property type="project" value="UniProtKB-ARBA"/>
</dbReference>
<feature type="chain" id="PRO_5007087627" evidence="11">
    <location>
        <begin position="23"/>
        <end position="446"/>
    </location>
</feature>
<evidence type="ECO:0000256" key="11">
    <source>
        <dbReference type="SAM" id="SignalP"/>
    </source>
</evidence>
<dbReference type="OrthoDB" id="2268901at2759"/>
<evidence type="ECO:0000256" key="4">
    <source>
        <dbReference type="ARBA" id="ARBA00022729"/>
    </source>
</evidence>
<keyword evidence="3" id="KW-0964">Secreted</keyword>
<dbReference type="GO" id="GO:0071555">
    <property type="term" value="P:cell wall organization"/>
    <property type="evidence" value="ECO:0007669"/>
    <property type="project" value="UniProtKB-KW"/>
</dbReference>
<organism evidence="12 13">
    <name type="scientific">Aspergillus niger</name>
    <dbReference type="NCBI Taxonomy" id="5061"/>
    <lineage>
        <taxon>Eukaryota</taxon>
        <taxon>Fungi</taxon>
        <taxon>Dikarya</taxon>
        <taxon>Ascomycota</taxon>
        <taxon>Pezizomycotina</taxon>
        <taxon>Eurotiomycetes</taxon>
        <taxon>Eurotiomycetidae</taxon>
        <taxon>Eurotiales</taxon>
        <taxon>Aspergillaceae</taxon>
        <taxon>Aspergillus</taxon>
        <taxon>Aspergillus subgen. Circumdati</taxon>
    </lineage>
</organism>
<evidence type="ECO:0000256" key="10">
    <source>
        <dbReference type="RuleBase" id="RU361169"/>
    </source>
</evidence>
<comment type="caution">
    <text evidence="12">The sequence shown here is derived from an EMBL/GenBank/DDBJ whole genome shotgun (WGS) entry which is preliminary data.</text>
</comment>
<evidence type="ECO:0000256" key="1">
    <source>
        <dbReference type="ARBA" id="ARBA00004613"/>
    </source>
</evidence>
<dbReference type="VEuPathDB" id="FungiDB:An11g08700"/>